<sequence length="191" mass="21944">MLIRSVELYKTVFEPGEYPEPKEREIAFAGRSNVGKSTLLNTIFRRELAHISSKPGKTRSVNFYLVNSKYFFVDLPGYGYAKASHQEIKRWQSLITDYFKSRPNLNLVVLLLDSRHNLQKKDIEMLQWLQYYSIPFVAVLTKSDKLSGNQLTKMVNNFKKELESWGSPPIIPVSAKTRKGISELLNVILGS</sequence>
<dbReference type="Pfam" id="PF01926">
    <property type="entry name" value="MMR_HSR1"/>
    <property type="match status" value="1"/>
</dbReference>
<keyword evidence="7 10" id="KW-0342">GTP-binding</keyword>
<comment type="cofactor">
    <cofactor evidence="1">
        <name>Mg(2+)</name>
        <dbReference type="ChEBI" id="CHEBI:18420"/>
    </cofactor>
</comment>
<feature type="domain" description="EngB-type G" evidence="11">
    <location>
        <begin position="22"/>
        <end position="191"/>
    </location>
</feature>
<evidence type="ECO:0000256" key="4">
    <source>
        <dbReference type="ARBA" id="ARBA00022723"/>
    </source>
</evidence>
<dbReference type="KEGG" id="kpf:IX53_05350"/>
<evidence type="ECO:0000256" key="2">
    <source>
        <dbReference type="ARBA" id="ARBA00009638"/>
    </source>
</evidence>
<comment type="similarity">
    <text evidence="2 10">Belongs to the TRAFAC class TrmE-Era-EngA-EngB-Septin-like GTPase superfamily. EngB GTPase family.</text>
</comment>
<evidence type="ECO:0000256" key="7">
    <source>
        <dbReference type="ARBA" id="ARBA00023134"/>
    </source>
</evidence>
<evidence type="ECO:0000256" key="3">
    <source>
        <dbReference type="ARBA" id="ARBA00022618"/>
    </source>
</evidence>
<dbReference type="EMBL" id="CP011232">
    <property type="protein sequence ID" value="AKI97339.1"/>
    <property type="molecule type" value="Genomic_DNA"/>
</dbReference>
<name>A0A0G2ZCR1_9BACT</name>
<evidence type="ECO:0000256" key="1">
    <source>
        <dbReference type="ARBA" id="ARBA00001946"/>
    </source>
</evidence>
<keyword evidence="4" id="KW-0479">Metal-binding</keyword>
<comment type="function">
    <text evidence="10">Necessary for normal cell division and for the maintenance of normal septation.</text>
</comment>
<dbReference type="GO" id="GO:0005829">
    <property type="term" value="C:cytosol"/>
    <property type="evidence" value="ECO:0007669"/>
    <property type="project" value="TreeGrafter"/>
</dbReference>
<dbReference type="InterPro" id="IPR019987">
    <property type="entry name" value="GTP-bd_ribosome_bio_YsxC"/>
</dbReference>
<proteinExistence type="inferred from homology"/>
<evidence type="ECO:0000256" key="8">
    <source>
        <dbReference type="ARBA" id="ARBA00023210"/>
    </source>
</evidence>
<dbReference type="CDD" id="cd01876">
    <property type="entry name" value="YihA_EngB"/>
    <property type="match status" value="1"/>
</dbReference>
<dbReference type="InterPro" id="IPR027417">
    <property type="entry name" value="P-loop_NTPase"/>
</dbReference>
<gene>
    <name evidence="10" type="primary">engB</name>
    <name evidence="12" type="ORF">IX53_05350</name>
</gene>
<dbReference type="NCBIfam" id="TIGR03598">
    <property type="entry name" value="GTPase_YsxC"/>
    <property type="match status" value="1"/>
</dbReference>
<dbReference type="InterPro" id="IPR006073">
    <property type="entry name" value="GTP-bd"/>
</dbReference>
<evidence type="ECO:0000313" key="12">
    <source>
        <dbReference type="EMBL" id="AKI97339.1"/>
    </source>
</evidence>
<dbReference type="InterPro" id="IPR030393">
    <property type="entry name" value="G_ENGB_dom"/>
</dbReference>
<reference evidence="12 13" key="1">
    <citation type="submission" date="2015-04" db="EMBL/GenBank/DDBJ databases">
        <title>Complete Genome Sequence of Kosmotoga pacifica SLHLJ1.</title>
        <authorList>
            <person name="Jiang L.J."/>
            <person name="Shao Z.Z."/>
            <person name="Jebbar M."/>
        </authorList>
    </citation>
    <scope>NUCLEOTIDE SEQUENCE [LARGE SCALE GENOMIC DNA]</scope>
    <source>
        <strain evidence="12 13">SLHLJ1</strain>
    </source>
</reference>
<keyword evidence="6" id="KW-0460">Magnesium</keyword>
<dbReference type="GO" id="GO:0005525">
    <property type="term" value="F:GTP binding"/>
    <property type="evidence" value="ECO:0007669"/>
    <property type="project" value="UniProtKB-UniRule"/>
</dbReference>
<dbReference type="RefSeq" id="WP_047754473.1">
    <property type="nucleotide sequence ID" value="NZ_CAJUHA010000008.1"/>
</dbReference>
<dbReference type="OrthoDB" id="9804921at2"/>
<evidence type="ECO:0000259" key="11">
    <source>
        <dbReference type="PROSITE" id="PS51706"/>
    </source>
</evidence>
<dbReference type="HAMAP" id="MF_00321">
    <property type="entry name" value="GTPase_EngB"/>
    <property type="match status" value="1"/>
</dbReference>
<dbReference type="PANTHER" id="PTHR11649">
    <property type="entry name" value="MSS1/TRME-RELATED GTP-BINDING PROTEIN"/>
    <property type="match status" value="1"/>
</dbReference>
<protein>
    <recommendedName>
        <fullName evidence="10">Probable GTP-binding protein EngB</fullName>
    </recommendedName>
</protein>
<dbReference type="GO" id="GO:0046872">
    <property type="term" value="F:metal ion binding"/>
    <property type="evidence" value="ECO:0007669"/>
    <property type="project" value="UniProtKB-KW"/>
</dbReference>
<keyword evidence="13" id="KW-1185">Reference proteome</keyword>
<evidence type="ECO:0000256" key="5">
    <source>
        <dbReference type="ARBA" id="ARBA00022741"/>
    </source>
</evidence>
<evidence type="ECO:0000256" key="6">
    <source>
        <dbReference type="ARBA" id="ARBA00022842"/>
    </source>
</evidence>
<evidence type="ECO:0000256" key="10">
    <source>
        <dbReference type="HAMAP-Rule" id="MF_00321"/>
    </source>
</evidence>
<keyword evidence="3 10" id="KW-0132">Cell division</keyword>
<dbReference type="GO" id="GO:0000917">
    <property type="term" value="P:division septum assembly"/>
    <property type="evidence" value="ECO:0007669"/>
    <property type="project" value="UniProtKB-KW"/>
</dbReference>
<evidence type="ECO:0000256" key="9">
    <source>
        <dbReference type="ARBA" id="ARBA00023306"/>
    </source>
</evidence>
<dbReference type="PROSITE" id="PS51706">
    <property type="entry name" value="G_ENGB"/>
    <property type="match status" value="1"/>
</dbReference>
<dbReference type="Proteomes" id="UP000035159">
    <property type="component" value="Chromosome"/>
</dbReference>
<dbReference type="AlphaFoldDB" id="A0A0G2ZCR1"/>
<evidence type="ECO:0000313" key="13">
    <source>
        <dbReference type="Proteomes" id="UP000035159"/>
    </source>
</evidence>
<dbReference type="InterPro" id="IPR005225">
    <property type="entry name" value="Small_GTP-bd"/>
</dbReference>
<dbReference type="STRING" id="1330330.IX53_05350"/>
<organism evidence="12 13">
    <name type="scientific">Kosmotoga pacifica</name>
    <dbReference type="NCBI Taxonomy" id="1330330"/>
    <lineage>
        <taxon>Bacteria</taxon>
        <taxon>Thermotogati</taxon>
        <taxon>Thermotogota</taxon>
        <taxon>Thermotogae</taxon>
        <taxon>Kosmotogales</taxon>
        <taxon>Kosmotogaceae</taxon>
        <taxon>Kosmotoga</taxon>
    </lineage>
</organism>
<keyword evidence="5 10" id="KW-0547">Nucleotide-binding</keyword>
<dbReference type="NCBIfam" id="TIGR00231">
    <property type="entry name" value="small_GTP"/>
    <property type="match status" value="1"/>
</dbReference>
<dbReference type="PATRIC" id="fig|1330330.3.peg.1073"/>
<dbReference type="SUPFAM" id="SSF52540">
    <property type="entry name" value="P-loop containing nucleoside triphosphate hydrolases"/>
    <property type="match status" value="1"/>
</dbReference>
<keyword evidence="8 10" id="KW-0717">Septation</keyword>
<keyword evidence="9 10" id="KW-0131">Cell cycle</keyword>
<dbReference type="Gene3D" id="3.40.50.300">
    <property type="entry name" value="P-loop containing nucleotide triphosphate hydrolases"/>
    <property type="match status" value="1"/>
</dbReference>
<dbReference type="PANTHER" id="PTHR11649:SF13">
    <property type="entry name" value="ENGB-TYPE G DOMAIN-CONTAINING PROTEIN"/>
    <property type="match status" value="1"/>
</dbReference>
<accession>A0A0G2ZCR1</accession>